<keyword evidence="2" id="KW-1185">Reference proteome</keyword>
<proteinExistence type="predicted"/>
<dbReference type="EMBL" id="JANHOG010000116">
    <property type="protein sequence ID" value="KAJ3558008.1"/>
    <property type="molecule type" value="Genomic_DNA"/>
</dbReference>
<evidence type="ECO:0000313" key="1">
    <source>
        <dbReference type="EMBL" id="KAJ3558008.1"/>
    </source>
</evidence>
<evidence type="ECO:0000313" key="2">
    <source>
        <dbReference type="Proteomes" id="UP001148662"/>
    </source>
</evidence>
<accession>A0ACC1TC97</accession>
<comment type="caution">
    <text evidence="1">The sequence shown here is derived from an EMBL/GenBank/DDBJ whole genome shotgun (WGS) entry which is preliminary data.</text>
</comment>
<organism evidence="1 2">
    <name type="scientific">Phlebia brevispora</name>
    <dbReference type="NCBI Taxonomy" id="194682"/>
    <lineage>
        <taxon>Eukaryota</taxon>
        <taxon>Fungi</taxon>
        <taxon>Dikarya</taxon>
        <taxon>Basidiomycota</taxon>
        <taxon>Agaricomycotina</taxon>
        <taxon>Agaricomycetes</taxon>
        <taxon>Polyporales</taxon>
        <taxon>Meruliaceae</taxon>
        <taxon>Phlebia</taxon>
    </lineage>
</organism>
<reference evidence="1" key="1">
    <citation type="submission" date="2022-07" db="EMBL/GenBank/DDBJ databases">
        <title>Genome Sequence of Phlebia brevispora.</title>
        <authorList>
            <person name="Buettner E."/>
        </authorList>
    </citation>
    <scope>NUCLEOTIDE SEQUENCE</scope>
    <source>
        <strain evidence="1">MPL23</strain>
    </source>
</reference>
<name>A0ACC1TC97_9APHY</name>
<sequence>MPLLTFDEQRDLNYVAPLGPPPSYAAAHDVEEERDAPPRKWYHYFPTCVRDPGRVGSVGSRGTVSADADGEEMNLTQALLAVEDEPDFNSPGKWCRKCWAPKPERTHHCSYCGRNENPKLTTRPPLWLARIQMRAIYIASLCISAVYFAFTNPLAIDESTPLHEMSLALAGIVIAMVIGPFFLYHAYLVTTNQTTLEHLSPFLLLRYLPPLQQGTSDRSRLSDPPLEHELSFSQRRLVRDAHGYIKLYDIGWRKNWAQVLGWDRPWGWVARVVIGGGGTLRPLAD</sequence>
<protein>
    <submittedName>
        <fullName evidence="1">Uncharacterized protein</fullName>
    </submittedName>
</protein>
<dbReference type="Proteomes" id="UP001148662">
    <property type="component" value="Unassembled WGS sequence"/>
</dbReference>
<gene>
    <name evidence="1" type="ORF">NM688_g1169</name>
</gene>